<comment type="caution">
    <text evidence="7">The sequence shown here is derived from an EMBL/GenBank/DDBJ whole genome shotgun (WGS) entry which is preliminary data.</text>
</comment>
<evidence type="ECO:0000256" key="1">
    <source>
        <dbReference type="ARBA" id="ARBA00004141"/>
    </source>
</evidence>
<proteinExistence type="inferred from homology"/>
<reference evidence="7 8" key="1">
    <citation type="submission" date="2020-08" db="EMBL/GenBank/DDBJ databases">
        <title>Genomic Encyclopedia of Type Strains, Phase IV (KMG-IV): sequencing the most valuable type-strain genomes for metagenomic binning, comparative biology and taxonomic classification.</title>
        <authorList>
            <person name="Goeker M."/>
        </authorList>
    </citation>
    <scope>NUCLEOTIDE SEQUENCE [LARGE SCALE GENOMIC DNA]</scope>
    <source>
        <strain evidence="7 8">DSM 22368</strain>
    </source>
</reference>
<dbReference type="Proteomes" id="UP000528457">
    <property type="component" value="Unassembled WGS sequence"/>
</dbReference>
<keyword evidence="5 6" id="KW-0472">Membrane</keyword>
<comment type="similarity">
    <text evidence="2">Belongs to the UPF0382 family.</text>
</comment>
<evidence type="ECO:0000256" key="2">
    <source>
        <dbReference type="ARBA" id="ARBA00009694"/>
    </source>
</evidence>
<dbReference type="FunCoup" id="A0A7X0JRR7">
    <property type="interactions" value="332"/>
</dbReference>
<feature type="transmembrane region" description="Helical" evidence="6">
    <location>
        <begin position="97"/>
        <end position="117"/>
    </location>
</feature>
<dbReference type="GO" id="GO:0005886">
    <property type="term" value="C:plasma membrane"/>
    <property type="evidence" value="ECO:0007669"/>
    <property type="project" value="TreeGrafter"/>
</dbReference>
<name>A0A7X0JRR7_9GAMM</name>
<protein>
    <submittedName>
        <fullName evidence="7">Uncharacterized membrane protein YgdD (TMEM256/DUF423 family)</fullName>
    </submittedName>
</protein>
<dbReference type="PANTHER" id="PTHR43461">
    <property type="entry name" value="TRANSMEMBRANE PROTEIN 256"/>
    <property type="match status" value="1"/>
</dbReference>
<organism evidence="7 8">
    <name type="scientific">Pseudoteredinibacter isoporae</name>
    <dbReference type="NCBI Taxonomy" id="570281"/>
    <lineage>
        <taxon>Bacteria</taxon>
        <taxon>Pseudomonadati</taxon>
        <taxon>Pseudomonadota</taxon>
        <taxon>Gammaproteobacteria</taxon>
        <taxon>Cellvibrionales</taxon>
        <taxon>Cellvibrionaceae</taxon>
        <taxon>Pseudoteredinibacter</taxon>
    </lineage>
</organism>
<evidence type="ECO:0000256" key="6">
    <source>
        <dbReference type="SAM" id="Phobius"/>
    </source>
</evidence>
<feature type="transmembrane region" description="Helical" evidence="6">
    <location>
        <begin position="46"/>
        <end position="63"/>
    </location>
</feature>
<dbReference type="AlphaFoldDB" id="A0A7X0JRR7"/>
<feature type="transmembrane region" description="Helical" evidence="6">
    <location>
        <begin position="70"/>
        <end position="91"/>
    </location>
</feature>
<sequence>MMYRTILAIAAINGLLAAILGAYGAHGLKPELSEKLWSAYSTANQYHFYHTLALLALAAFASVRHWPKLVWVAWGWQLGIVLFSGSIYALALGAPSWVGPITPLGGLTLMSAWALLFQQAFANKDI</sequence>
<evidence type="ECO:0000256" key="4">
    <source>
        <dbReference type="ARBA" id="ARBA00022989"/>
    </source>
</evidence>
<gene>
    <name evidence="7" type="ORF">HNR48_000711</name>
</gene>
<dbReference type="EMBL" id="JACHHT010000001">
    <property type="protein sequence ID" value="MBB6520433.1"/>
    <property type="molecule type" value="Genomic_DNA"/>
</dbReference>
<dbReference type="RefSeq" id="WP_208020064.1">
    <property type="nucleotide sequence ID" value="NZ_JAAONY010000001.1"/>
</dbReference>
<feature type="transmembrane region" description="Helical" evidence="6">
    <location>
        <begin position="7"/>
        <end position="26"/>
    </location>
</feature>
<evidence type="ECO:0000313" key="8">
    <source>
        <dbReference type="Proteomes" id="UP000528457"/>
    </source>
</evidence>
<dbReference type="InParanoid" id="A0A7X0JRR7"/>
<accession>A0A7X0JRR7</accession>
<dbReference type="Pfam" id="PF04241">
    <property type="entry name" value="DUF423"/>
    <property type="match status" value="1"/>
</dbReference>
<evidence type="ECO:0000313" key="7">
    <source>
        <dbReference type="EMBL" id="MBB6520433.1"/>
    </source>
</evidence>
<keyword evidence="3 6" id="KW-0812">Transmembrane</keyword>
<evidence type="ECO:0000256" key="5">
    <source>
        <dbReference type="ARBA" id="ARBA00023136"/>
    </source>
</evidence>
<dbReference type="PANTHER" id="PTHR43461:SF1">
    <property type="entry name" value="TRANSMEMBRANE PROTEIN 256"/>
    <property type="match status" value="1"/>
</dbReference>
<evidence type="ECO:0000256" key="3">
    <source>
        <dbReference type="ARBA" id="ARBA00022692"/>
    </source>
</evidence>
<comment type="subcellular location">
    <subcellularLocation>
        <location evidence="1">Membrane</location>
        <topology evidence="1">Multi-pass membrane protein</topology>
    </subcellularLocation>
</comment>
<dbReference type="InterPro" id="IPR006696">
    <property type="entry name" value="DUF423"/>
</dbReference>
<keyword evidence="4 6" id="KW-1133">Transmembrane helix</keyword>
<keyword evidence="8" id="KW-1185">Reference proteome</keyword>